<dbReference type="AlphaFoldDB" id="E4T822"/>
<dbReference type="EMBL" id="CP002345">
    <property type="protein sequence ID" value="ADQ80866.1"/>
    <property type="molecule type" value="Genomic_DNA"/>
</dbReference>
<name>E4T822_PALPW</name>
<dbReference type="SUPFAM" id="SSF55785">
    <property type="entry name" value="PYP-like sensor domain (PAS domain)"/>
    <property type="match status" value="6"/>
</dbReference>
<dbReference type="SMART" id="SM00086">
    <property type="entry name" value="PAC"/>
    <property type="match status" value="6"/>
</dbReference>
<evidence type="ECO:0000313" key="5">
    <source>
        <dbReference type="Proteomes" id="UP000008718"/>
    </source>
</evidence>
<dbReference type="InterPro" id="IPR010559">
    <property type="entry name" value="Sig_transdc_His_kin_internal"/>
</dbReference>
<keyword evidence="4" id="KW-0808">Transferase</keyword>
<feature type="domain" description="PAC" evidence="3">
    <location>
        <begin position="189"/>
        <end position="240"/>
    </location>
</feature>
<dbReference type="Pfam" id="PF13188">
    <property type="entry name" value="PAS_8"/>
    <property type="match status" value="1"/>
</dbReference>
<dbReference type="InterPro" id="IPR050640">
    <property type="entry name" value="Bact_2-comp_sensor_kinase"/>
</dbReference>
<gene>
    <name evidence="4" type="ordered locus">Palpr_2736</name>
</gene>
<sequence>MIIRNFKVLYANDTICNMMGYCLTEHQGDIVHPDDRYKIVAINELRRSGDTSTIHETLRLIAHNGEIKECEATSTMIPFEGDWAAFYTIHDVTEHNRFEQELKKSEQKYRELTEMLPIGVYELDLGGHIKYINHAGKKLFNFDARLDTNPSAMSFFSNSDSILVRENLKLEIERLKSMDFIAEQEPVAIPVEYTAKCEDGSEFPVLIYLNYIYGNNKVIGFRGIIIDISERKTMENALRESEEKYKTLVENSQDGILIIRENKILFANNTIGKMLDFSVKELHATSPIEIIHPQDHYKAKYIGDERRFKNNVTINESIRLVGKSGKVSECEITASIIDFQGDKAGFFSIQDTTENKRIQNELYRSELRYHELAEMLPLAVYELDVNGIPTYMNQTGLKLIGLEKPDFDCRPAFSYFKPADREVMISKLSEESRRTKEHNGKLEPIVSPPVEYTICRPDGTEIPVIIYGTTIIENGTVTGSRGIFVDISERKALEITLRESEEKYKALIENSQDGIIIVVDNDILFANNTFCNMLGYTLEELYTLEAVKLIANEDVEKAKRVNQLRKSGNKETLNDLFKFRTKKGTEIDADVYSSVLELNGQTVSYITVHDLTQTRLMQKQLEESEEKYRTLIENATDGIVIVQDGFLKFANQTMCDIMRYSLDELKEKPFLKYIDNKDHEILAEFHNRRMKGEQFSNILRSKFIRKDKKMITVELNARTSNYNGSPAGFIVIRDITERLKIEHELQHAKTELEKLNSQLEKRVKESSKRLTEARTQLINLQKENLQSQYDVLKQQVNPHFLFNSLNVLTSLIKLEPDLAEKFSEQLSKVYRYVLENKDNELVDLQTELNFLDAYIFLLNIRFIDKLRVNINISEERRNDRIIPLAMQLLIENAIKHNTMSKAEPLIIDIFIDFDNNLNIINNLQERPSQLVSTGVGLKNIENRYKLLNNTIPTFAKTDKHFVAKVPLVCE</sequence>
<dbReference type="GO" id="GO:0016020">
    <property type="term" value="C:membrane"/>
    <property type="evidence" value="ECO:0007669"/>
    <property type="project" value="InterPro"/>
</dbReference>
<keyword evidence="4" id="KW-0418">Kinase</keyword>
<dbReference type="NCBIfam" id="TIGR00229">
    <property type="entry name" value="sensory_box"/>
    <property type="match status" value="6"/>
</dbReference>
<dbReference type="SMART" id="SM00091">
    <property type="entry name" value="PAS"/>
    <property type="match status" value="5"/>
</dbReference>
<dbReference type="Pfam" id="PF13426">
    <property type="entry name" value="PAS_9"/>
    <property type="match status" value="3"/>
</dbReference>
<proteinExistence type="predicted"/>
<dbReference type="InterPro" id="IPR000014">
    <property type="entry name" value="PAS"/>
</dbReference>
<keyword evidence="1" id="KW-0175">Coiled coil</keyword>
<evidence type="ECO:0000313" key="4">
    <source>
        <dbReference type="EMBL" id="ADQ80866.1"/>
    </source>
</evidence>
<feature type="coiled-coil region" evidence="1">
    <location>
        <begin position="738"/>
        <end position="783"/>
    </location>
</feature>
<reference evidence="4 5" key="2">
    <citation type="journal article" date="2011" name="Stand. Genomic Sci.">
        <title>Complete genome sequence of Paludibacter propionicigenes type strain (WB4).</title>
        <authorList>
            <person name="Gronow S."/>
            <person name="Munk C."/>
            <person name="Lapidus A."/>
            <person name="Nolan M."/>
            <person name="Lucas S."/>
            <person name="Hammon N."/>
            <person name="Deshpande S."/>
            <person name="Cheng J.F."/>
            <person name="Tapia R."/>
            <person name="Han C."/>
            <person name="Goodwin L."/>
            <person name="Pitluck S."/>
            <person name="Liolios K."/>
            <person name="Ivanova N."/>
            <person name="Mavromatis K."/>
            <person name="Mikhailova N."/>
            <person name="Pati A."/>
            <person name="Chen A."/>
            <person name="Palaniappan K."/>
            <person name="Land M."/>
            <person name="Hauser L."/>
            <person name="Chang Y.J."/>
            <person name="Jeffries C.D."/>
            <person name="Brambilla E."/>
            <person name="Rohde M."/>
            <person name="Goker M."/>
            <person name="Detter J.C."/>
            <person name="Woyke T."/>
            <person name="Bristow J."/>
            <person name="Eisen J.A."/>
            <person name="Markowitz V."/>
            <person name="Hugenholtz P."/>
            <person name="Kyrpides N.C."/>
            <person name="Klenk H.P."/>
        </authorList>
    </citation>
    <scope>NUCLEOTIDE SEQUENCE [LARGE SCALE GENOMIC DNA]</scope>
    <source>
        <strain evidence="5">DSM 17365 / JCM 13257 / WB4</strain>
    </source>
</reference>
<dbReference type="Pfam" id="PF06580">
    <property type="entry name" value="His_kinase"/>
    <property type="match status" value="1"/>
</dbReference>
<evidence type="ECO:0000256" key="1">
    <source>
        <dbReference type="SAM" id="Coils"/>
    </source>
</evidence>
<dbReference type="GO" id="GO:0006355">
    <property type="term" value="P:regulation of DNA-templated transcription"/>
    <property type="evidence" value="ECO:0007669"/>
    <property type="project" value="InterPro"/>
</dbReference>
<protein>
    <submittedName>
        <fullName evidence="4">Signal transduction histidine kinase, LytS</fullName>
    </submittedName>
</protein>
<accession>E4T822</accession>
<reference key="1">
    <citation type="submission" date="2010-11" db="EMBL/GenBank/DDBJ databases">
        <title>The complete genome of Paludibacter propionicigenes DSM 17365.</title>
        <authorList>
            <consortium name="US DOE Joint Genome Institute (JGI-PGF)"/>
            <person name="Lucas S."/>
            <person name="Copeland A."/>
            <person name="Lapidus A."/>
            <person name="Bruce D."/>
            <person name="Goodwin L."/>
            <person name="Pitluck S."/>
            <person name="Kyrpides N."/>
            <person name="Mavromatis K."/>
            <person name="Ivanova N."/>
            <person name="Munk A.C."/>
            <person name="Brettin T."/>
            <person name="Detter J.C."/>
            <person name="Han C."/>
            <person name="Tapia R."/>
            <person name="Land M."/>
            <person name="Hauser L."/>
            <person name="Markowitz V."/>
            <person name="Cheng J.-F."/>
            <person name="Hugenholtz P."/>
            <person name="Woyke T."/>
            <person name="Wu D."/>
            <person name="Gronow S."/>
            <person name="Wellnitz S."/>
            <person name="Brambilla E."/>
            <person name="Klenk H.-P."/>
            <person name="Eisen J.A."/>
        </authorList>
    </citation>
    <scope>NUCLEOTIDE SEQUENCE</scope>
    <source>
        <strain>WB4</strain>
    </source>
</reference>
<dbReference type="PANTHER" id="PTHR34220:SF7">
    <property type="entry name" value="SENSOR HISTIDINE KINASE YPDA"/>
    <property type="match status" value="1"/>
</dbReference>
<dbReference type="InterPro" id="IPR000700">
    <property type="entry name" value="PAS-assoc_C"/>
</dbReference>
<dbReference type="PANTHER" id="PTHR34220">
    <property type="entry name" value="SENSOR HISTIDINE KINASE YPDA"/>
    <property type="match status" value="1"/>
</dbReference>
<dbReference type="InterPro" id="IPR035965">
    <property type="entry name" value="PAS-like_dom_sf"/>
</dbReference>
<organism evidence="4 5">
    <name type="scientific">Paludibacter propionicigenes (strain DSM 17365 / JCM 13257 / WB4)</name>
    <dbReference type="NCBI Taxonomy" id="694427"/>
    <lineage>
        <taxon>Bacteria</taxon>
        <taxon>Pseudomonadati</taxon>
        <taxon>Bacteroidota</taxon>
        <taxon>Bacteroidia</taxon>
        <taxon>Bacteroidales</taxon>
        <taxon>Paludibacteraceae</taxon>
        <taxon>Paludibacter</taxon>
    </lineage>
</organism>
<dbReference type="Proteomes" id="UP000008718">
    <property type="component" value="Chromosome"/>
</dbReference>
<dbReference type="PROSITE" id="PS50112">
    <property type="entry name" value="PAS"/>
    <property type="match status" value="3"/>
</dbReference>
<feature type="domain" description="PAS" evidence="2">
    <location>
        <begin position="241"/>
        <end position="296"/>
    </location>
</feature>
<keyword evidence="5" id="KW-1185">Reference proteome</keyword>
<dbReference type="Gene3D" id="3.30.450.20">
    <property type="entry name" value="PAS domain"/>
    <property type="match status" value="6"/>
</dbReference>
<dbReference type="Pfam" id="PF00989">
    <property type="entry name" value="PAS"/>
    <property type="match status" value="2"/>
</dbReference>
<feature type="domain" description="PAS" evidence="2">
    <location>
        <begin position="500"/>
        <end position="571"/>
    </location>
</feature>
<dbReference type="InterPro" id="IPR001610">
    <property type="entry name" value="PAC"/>
</dbReference>
<dbReference type="KEGG" id="ppn:Palpr_2736"/>
<dbReference type="GO" id="GO:0000155">
    <property type="term" value="F:phosphorelay sensor kinase activity"/>
    <property type="evidence" value="ECO:0007669"/>
    <property type="project" value="InterPro"/>
</dbReference>
<dbReference type="eggNOG" id="COG3275">
    <property type="taxonomic scope" value="Bacteria"/>
</dbReference>
<evidence type="ECO:0000259" key="3">
    <source>
        <dbReference type="PROSITE" id="PS50113"/>
    </source>
</evidence>
<feature type="domain" description="PAC" evidence="3">
    <location>
        <begin position="448"/>
        <end position="499"/>
    </location>
</feature>
<dbReference type="STRING" id="694427.Palpr_2736"/>
<dbReference type="InterPro" id="IPR013767">
    <property type="entry name" value="PAS_fold"/>
</dbReference>
<dbReference type="CDD" id="cd00130">
    <property type="entry name" value="PAS"/>
    <property type="match status" value="6"/>
</dbReference>
<dbReference type="PROSITE" id="PS50113">
    <property type="entry name" value="PAC"/>
    <property type="match status" value="2"/>
</dbReference>
<evidence type="ECO:0000259" key="2">
    <source>
        <dbReference type="PROSITE" id="PS50112"/>
    </source>
</evidence>
<feature type="domain" description="PAS" evidence="2">
    <location>
        <begin position="365"/>
        <end position="435"/>
    </location>
</feature>
<dbReference type="HOGENOM" id="CLU_305621_0_0_10"/>